<protein>
    <submittedName>
        <fullName evidence="3">DNA processing protein</fullName>
    </submittedName>
</protein>
<dbReference type="RefSeq" id="WP_209458764.1">
    <property type="nucleotide sequence ID" value="NZ_JAGGKC010000006.1"/>
</dbReference>
<dbReference type="NCBIfam" id="TIGR00732">
    <property type="entry name" value="dprA"/>
    <property type="match status" value="1"/>
</dbReference>
<dbReference type="SUPFAM" id="SSF102405">
    <property type="entry name" value="MCP/YpsA-like"/>
    <property type="match status" value="1"/>
</dbReference>
<dbReference type="EMBL" id="JAGGKC010000006">
    <property type="protein sequence ID" value="MBP1918532.1"/>
    <property type="molecule type" value="Genomic_DNA"/>
</dbReference>
<dbReference type="PANTHER" id="PTHR43022:SF1">
    <property type="entry name" value="PROTEIN SMF"/>
    <property type="match status" value="1"/>
</dbReference>
<reference evidence="3 4" key="1">
    <citation type="submission" date="2021-03" db="EMBL/GenBank/DDBJ databases">
        <title>Genomic Encyclopedia of Type Strains, Phase IV (KMG-IV): sequencing the most valuable type-strain genomes for metagenomic binning, comparative biology and taxonomic classification.</title>
        <authorList>
            <person name="Goeker M."/>
        </authorList>
    </citation>
    <scope>NUCLEOTIDE SEQUENCE [LARGE SCALE GENOMIC DNA]</scope>
    <source>
        <strain evidence="3 4">DSM 6139</strain>
    </source>
</reference>
<name>A0ABS4G1W1_9CLOT</name>
<evidence type="ECO:0000256" key="1">
    <source>
        <dbReference type="ARBA" id="ARBA00006525"/>
    </source>
</evidence>
<dbReference type="Gene3D" id="3.40.50.450">
    <property type="match status" value="1"/>
</dbReference>
<feature type="domain" description="Smf/DprA SLOG" evidence="2">
    <location>
        <begin position="61"/>
        <end position="268"/>
    </location>
</feature>
<proteinExistence type="inferred from homology"/>
<evidence type="ECO:0000313" key="4">
    <source>
        <dbReference type="Proteomes" id="UP001519271"/>
    </source>
</evidence>
<dbReference type="Pfam" id="PF02481">
    <property type="entry name" value="DNA_processg_A"/>
    <property type="match status" value="1"/>
</dbReference>
<dbReference type="InterPro" id="IPR003488">
    <property type="entry name" value="DprA"/>
</dbReference>
<comment type="similarity">
    <text evidence="1">Belongs to the DprA/Smf family.</text>
</comment>
<organism evidence="3 4">
    <name type="scientific">Youngiibacter multivorans</name>
    <dbReference type="NCBI Taxonomy" id="937251"/>
    <lineage>
        <taxon>Bacteria</taxon>
        <taxon>Bacillati</taxon>
        <taxon>Bacillota</taxon>
        <taxon>Clostridia</taxon>
        <taxon>Eubacteriales</taxon>
        <taxon>Clostridiaceae</taxon>
        <taxon>Youngiibacter</taxon>
    </lineage>
</organism>
<dbReference type="InterPro" id="IPR057666">
    <property type="entry name" value="DrpA_SLOG"/>
</dbReference>
<evidence type="ECO:0000259" key="2">
    <source>
        <dbReference type="Pfam" id="PF02481"/>
    </source>
</evidence>
<dbReference type="Proteomes" id="UP001519271">
    <property type="component" value="Unassembled WGS sequence"/>
</dbReference>
<accession>A0ABS4G1W1</accession>
<comment type="caution">
    <text evidence="3">The sequence shown here is derived from an EMBL/GenBank/DDBJ whole genome shotgun (WGS) entry which is preliminary data.</text>
</comment>
<evidence type="ECO:0000313" key="3">
    <source>
        <dbReference type="EMBL" id="MBP1918532.1"/>
    </source>
</evidence>
<dbReference type="PANTHER" id="PTHR43022">
    <property type="entry name" value="PROTEIN SMF"/>
    <property type="match status" value="1"/>
</dbReference>
<sequence>MDRESARSLDRKVRLAIALSSVPYSEKERLIMEHRAPYDGSAAEKEASEALGLVKKAGAKVTAVGDPDYPEQLYMMESPPMVLYYRGDLSVVGRPCIGVVGSRNCSEYGRFAARMASSSASRCGACVVSGGARGADTEAHLAALYNEGKTACILGCGVDVAYPAENRRLFNSIAENGVLISEYPPGFKPKKWTFPMRNRIIAALSSAVVVTEARDKSGSLHTASYAEEWNRRVYAVPGDIRSEGSRGVHQLIQMGARLLSHPSELASDLISFNPECIGWRMEDIGLLDIPVEKTFVSRITGLQQDIIERHIFQSQKSFSVEPAGDSRIIFRKI</sequence>
<keyword evidence="4" id="KW-1185">Reference proteome</keyword>
<gene>
    <name evidence="3" type="ORF">J2Z34_001008</name>
</gene>